<dbReference type="OrthoDB" id="330277at2759"/>
<keyword evidence="1" id="KW-0732">Signal</keyword>
<sequence length="111" mass="12371">MAHVCGVLPIFYVPLLLLLEIRGNLDYVSRVLGALASEGDFHAPSPKIDRIVNQMETYIRENPEISDVWRHILRGKNGIPEVIPGVKHTVTSFYRSAATKLNISNTSENEG</sequence>
<reference evidence="3" key="1">
    <citation type="journal article" date="2012" name="PLoS Pathog.">
        <title>Comparative genomics of the apicomplexan parasites Toxoplasma gondii and Neospora caninum: Coccidia differing in host range and transmission strategy.</title>
        <authorList>
            <person name="Reid A.J."/>
            <person name="Vermont S.J."/>
            <person name="Cotton J.A."/>
            <person name="Harris D."/>
            <person name="Hill-Cawthorne G.A."/>
            <person name="Konen-Waisman S."/>
            <person name="Latham S.M."/>
            <person name="Mourier T."/>
            <person name="Norton R."/>
            <person name="Quail M.A."/>
            <person name="Sanders M."/>
            <person name="Shanmugam D."/>
            <person name="Sohal A."/>
            <person name="Wasmuth J.D."/>
            <person name="Brunk B."/>
            <person name="Grigg M.E."/>
            <person name="Howard J.C."/>
            <person name="Parkinson J."/>
            <person name="Roos D.S."/>
            <person name="Trees A.J."/>
            <person name="Berriman M."/>
            <person name="Pain A."/>
            <person name="Wastling J.M."/>
        </authorList>
    </citation>
    <scope>NUCLEOTIDE SEQUENCE [LARGE SCALE GENOMIC DNA]</scope>
    <source>
        <strain evidence="3">Liverpool</strain>
    </source>
</reference>
<keyword evidence="3" id="KW-1185">Reference proteome</keyword>
<organism evidence="2 3">
    <name type="scientific">Neospora caninum (strain Liverpool)</name>
    <dbReference type="NCBI Taxonomy" id="572307"/>
    <lineage>
        <taxon>Eukaryota</taxon>
        <taxon>Sar</taxon>
        <taxon>Alveolata</taxon>
        <taxon>Apicomplexa</taxon>
        <taxon>Conoidasida</taxon>
        <taxon>Coccidia</taxon>
        <taxon>Eucoccidiorida</taxon>
        <taxon>Eimeriorina</taxon>
        <taxon>Sarcocystidae</taxon>
        <taxon>Neospora</taxon>
    </lineage>
</organism>
<dbReference type="InParanoid" id="F0VQ07"/>
<gene>
    <name evidence="2" type="ORF">NCLIV_062300</name>
</gene>
<dbReference type="RefSeq" id="XP_003885830.1">
    <property type="nucleotide sequence ID" value="XM_003885781.1"/>
</dbReference>
<feature type="chain" id="PRO_5003263160" evidence="1">
    <location>
        <begin position="19"/>
        <end position="111"/>
    </location>
</feature>
<feature type="signal peptide" evidence="1">
    <location>
        <begin position="1"/>
        <end position="18"/>
    </location>
</feature>
<protein>
    <submittedName>
        <fullName evidence="2">Uncharacterized protein</fullName>
    </submittedName>
</protein>
<dbReference type="GeneID" id="13441235"/>
<evidence type="ECO:0000256" key="1">
    <source>
        <dbReference type="SAM" id="SignalP"/>
    </source>
</evidence>
<dbReference type="EMBL" id="FR823393">
    <property type="protein sequence ID" value="CBZ55804.1"/>
    <property type="molecule type" value="Genomic_DNA"/>
</dbReference>
<accession>F0VQ07</accession>
<name>F0VQ07_NEOCL</name>
<proteinExistence type="predicted"/>
<evidence type="ECO:0000313" key="3">
    <source>
        <dbReference type="Proteomes" id="UP000007494"/>
    </source>
</evidence>
<dbReference type="VEuPathDB" id="ToxoDB:NCLIV_062300"/>
<dbReference type="AlphaFoldDB" id="F0VQ07"/>
<evidence type="ECO:0000313" key="2">
    <source>
        <dbReference type="EMBL" id="CBZ55804.1"/>
    </source>
</evidence>
<dbReference type="Proteomes" id="UP000007494">
    <property type="component" value="Chromosome XII"/>
</dbReference>